<dbReference type="PANTHER" id="PTHR33254:SF4">
    <property type="entry name" value="4-HYDROXY-4-METHYL-2-OXOGLUTARATE ALDOLASE 3-RELATED"/>
    <property type="match status" value="1"/>
</dbReference>
<sequence length="235" mass="23944">MLTEPPALTLVDGAPRPSQIQIDAFDGVPTSFVCDALGGFAAMAPQVAPVGFGRDLECRAHGPALVAANSPGDIMGTFGAIHMAQPGDFIVAQAQGHQGCAAAGDLVLGQMRNAGVVGFATDGPMRDYDGIVAAGLPAWCTGLTPNSPFSKGPGQTGGAALVGGCLVTTGDMIVADRDGVVVIPFAKIDSVIAQLPEIKSQEAERDANVRGGFKTPLDLEGMLGDGRARRQVFTS</sequence>
<dbReference type="InterPro" id="IPR036704">
    <property type="entry name" value="RraA/RraA-like_sf"/>
</dbReference>
<evidence type="ECO:0000256" key="5">
    <source>
        <dbReference type="PIRSR" id="PIRSR605493-1"/>
    </source>
</evidence>
<evidence type="ECO:0000313" key="6">
    <source>
        <dbReference type="EMBL" id="SMX46423.1"/>
    </source>
</evidence>
<dbReference type="Gene3D" id="3.50.30.40">
    <property type="entry name" value="Ribonuclease E inhibitor RraA/RraA-like"/>
    <property type="match status" value="1"/>
</dbReference>
<accession>A0A238KUA1</accession>
<dbReference type="PANTHER" id="PTHR33254">
    <property type="entry name" value="4-HYDROXY-4-METHYL-2-OXOGLUTARATE ALDOLASE 3-RELATED"/>
    <property type="match status" value="1"/>
</dbReference>
<proteinExistence type="predicted"/>
<gene>
    <name evidence="6" type="primary">proA_3</name>
    <name evidence="6" type="ORF">PEV8663_03279</name>
</gene>
<protein>
    <recommendedName>
        <fullName evidence="2">Putative 4-hydroxy-4-methyl-2-oxoglutarate aldolase</fullName>
    </recommendedName>
    <alternativeName>
        <fullName evidence="3">Regulator of ribonuclease activity homolog</fullName>
    </alternativeName>
    <alternativeName>
        <fullName evidence="4">RraA-like protein</fullName>
    </alternativeName>
</protein>
<organism evidence="6 7">
    <name type="scientific">Pelagimonas varians</name>
    <dbReference type="NCBI Taxonomy" id="696760"/>
    <lineage>
        <taxon>Bacteria</taxon>
        <taxon>Pseudomonadati</taxon>
        <taxon>Pseudomonadota</taxon>
        <taxon>Alphaproteobacteria</taxon>
        <taxon>Rhodobacterales</taxon>
        <taxon>Roseobacteraceae</taxon>
        <taxon>Pelagimonas</taxon>
    </lineage>
</organism>
<feature type="binding site" evidence="5">
    <location>
        <position position="126"/>
    </location>
    <ligand>
        <name>substrate</name>
    </ligand>
</feature>
<dbReference type="CDD" id="cd16841">
    <property type="entry name" value="RraA_family"/>
    <property type="match status" value="1"/>
</dbReference>
<feature type="binding site" evidence="5">
    <location>
        <begin position="104"/>
        <end position="107"/>
    </location>
    <ligand>
        <name>substrate</name>
    </ligand>
</feature>
<evidence type="ECO:0000256" key="2">
    <source>
        <dbReference type="ARBA" id="ARBA00016549"/>
    </source>
</evidence>
<evidence type="ECO:0000256" key="1">
    <source>
        <dbReference type="ARBA" id="ARBA00001968"/>
    </source>
</evidence>
<reference evidence="6 7" key="1">
    <citation type="submission" date="2017-05" db="EMBL/GenBank/DDBJ databases">
        <authorList>
            <person name="Song R."/>
            <person name="Chenine A.L."/>
            <person name="Ruprecht R.M."/>
        </authorList>
    </citation>
    <scope>NUCLEOTIDE SEQUENCE [LARGE SCALE GENOMIC DNA]</scope>
    <source>
        <strain evidence="6 7">CECT 8663</strain>
    </source>
</reference>
<dbReference type="GO" id="GO:0046872">
    <property type="term" value="F:metal ion binding"/>
    <property type="evidence" value="ECO:0007669"/>
    <property type="project" value="UniProtKB-KW"/>
</dbReference>
<evidence type="ECO:0000256" key="4">
    <source>
        <dbReference type="ARBA" id="ARBA00030169"/>
    </source>
</evidence>
<comment type="cofactor">
    <cofactor evidence="5">
        <name>Mg(2+)</name>
        <dbReference type="ChEBI" id="CHEBI:18420"/>
    </cofactor>
</comment>
<dbReference type="RefSeq" id="WP_097805752.1">
    <property type="nucleotide sequence ID" value="NZ_FXYH01000013.1"/>
</dbReference>
<dbReference type="OrthoDB" id="9812532at2"/>
<comment type="cofactor">
    <cofactor evidence="1">
        <name>a divalent metal cation</name>
        <dbReference type="ChEBI" id="CHEBI:60240"/>
    </cofactor>
</comment>
<dbReference type="Proteomes" id="UP000220836">
    <property type="component" value="Unassembled WGS sequence"/>
</dbReference>
<keyword evidence="5" id="KW-0460">Magnesium</keyword>
<keyword evidence="6" id="KW-0456">Lyase</keyword>
<dbReference type="InterPro" id="IPR005493">
    <property type="entry name" value="RraA/RraA-like"/>
</dbReference>
<dbReference type="SUPFAM" id="SSF89562">
    <property type="entry name" value="RraA-like"/>
    <property type="match status" value="1"/>
</dbReference>
<evidence type="ECO:0000313" key="7">
    <source>
        <dbReference type="Proteomes" id="UP000220836"/>
    </source>
</evidence>
<keyword evidence="5" id="KW-0479">Metal-binding</keyword>
<dbReference type="Pfam" id="PF03737">
    <property type="entry name" value="RraA-like"/>
    <property type="match status" value="1"/>
</dbReference>
<dbReference type="AlphaFoldDB" id="A0A238KUA1"/>
<keyword evidence="7" id="KW-1185">Reference proteome</keyword>
<dbReference type="GO" id="GO:0016829">
    <property type="term" value="F:lyase activity"/>
    <property type="evidence" value="ECO:0007669"/>
    <property type="project" value="UniProtKB-KW"/>
</dbReference>
<feature type="binding site" evidence="5">
    <location>
        <position position="127"/>
    </location>
    <ligand>
        <name>Mg(2+)</name>
        <dbReference type="ChEBI" id="CHEBI:18420"/>
    </ligand>
</feature>
<dbReference type="EMBL" id="FXYH01000013">
    <property type="protein sequence ID" value="SMX46423.1"/>
    <property type="molecule type" value="Genomic_DNA"/>
</dbReference>
<name>A0A238KUA1_9RHOB</name>
<evidence type="ECO:0000256" key="3">
    <source>
        <dbReference type="ARBA" id="ARBA00029596"/>
    </source>
</evidence>